<dbReference type="PANTHER" id="PTHR12919">
    <property type="entry name" value="30S RIBOSOMAL PROTEIN S16"/>
    <property type="match status" value="1"/>
</dbReference>
<evidence type="ECO:0000256" key="2">
    <source>
        <dbReference type="ARBA" id="ARBA00023274"/>
    </source>
</evidence>
<dbReference type="GO" id="GO:0003735">
    <property type="term" value="F:structural constituent of ribosome"/>
    <property type="evidence" value="ECO:0007669"/>
    <property type="project" value="InterPro"/>
</dbReference>
<dbReference type="Gene3D" id="3.30.1320.10">
    <property type="match status" value="1"/>
</dbReference>
<evidence type="ECO:0000256" key="4">
    <source>
        <dbReference type="SAM" id="MobiDB-lite"/>
    </source>
</evidence>
<dbReference type="InterPro" id="IPR023803">
    <property type="entry name" value="Ribosomal_bS16_dom_sf"/>
</dbReference>
<feature type="compositionally biased region" description="Low complexity" evidence="4">
    <location>
        <begin position="81"/>
        <end position="118"/>
    </location>
</feature>
<reference evidence="5 6" key="1">
    <citation type="journal article" date="2016" name="Nat. Commun.">
        <title>Thousands of microbial genomes shed light on interconnected biogeochemical processes in an aquifer system.</title>
        <authorList>
            <person name="Anantharaman K."/>
            <person name="Brown C.T."/>
            <person name="Hug L.A."/>
            <person name="Sharon I."/>
            <person name="Castelle C.J."/>
            <person name="Probst A.J."/>
            <person name="Thomas B.C."/>
            <person name="Singh A."/>
            <person name="Wilkins M.J."/>
            <person name="Karaoz U."/>
            <person name="Brodie E.L."/>
            <person name="Williams K.H."/>
            <person name="Hubbard S.S."/>
            <person name="Banfield J.F."/>
        </authorList>
    </citation>
    <scope>NUCLEOTIDE SEQUENCE [LARGE SCALE GENOMIC DNA]</scope>
</reference>
<evidence type="ECO:0000313" key="5">
    <source>
        <dbReference type="EMBL" id="OGB85529.1"/>
    </source>
</evidence>
<dbReference type="GO" id="GO:0005737">
    <property type="term" value="C:cytoplasm"/>
    <property type="evidence" value="ECO:0007669"/>
    <property type="project" value="UniProtKB-ARBA"/>
</dbReference>
<organism evidence="5 6">
    <name type="scientific">candidate division Kazan bacterium RIFCSPLOWO2_01_FULL_48_13</name>
    <dbReference type="NCBI Taxonomy" id="1798539"/>
    <lineage>
        <taxon>Bacteria</taxon>
        <taxon>Bacteria division Kazan-3B-28</taxon>
    </lineage>
</organism>
<keyword evidence="2" id="KW-0687">Ribonucleoprotein</keyword>
<dbReference type="NCBIfam" id="TIGR00002">
    <property type="entry name" value="S16"/>
    <property type="match status" value="1"/>
</dbReference>
<gene>
    <name evidence="5" type="ORF">A2994_00695</name>
</gene>
<dbReference type="GO" id="GO:0015935">
    <property type="term" value="C:small ribosomal subunit"/>
    <property type="evidence" value="ECO:0007669"/>
    <property type="project" value="TreeGrafter"/>
</dbReference>
<protein>
    <recommendedName>
        <fullName evidence="3">30S ribosomal protein S16</fullName>
    </recommendedName>
</protein>
<proteinExistence type="predicted"/>
<accession>A0A1F4PPH8</accession>
<keyword evidence="1 5" id="KW-0689">Ribosomal protein</keyword>
<name>A0A1F4PPH8_UNCK3</name>
<dbReference type="PANTHER" id="PTHR12919:SF20">
    <property type="entry name" value="SMALL RIBOSOMAL SUBUNIT PROTEIN BS16M"/>
    <property type="match status" value="1"/>
</dbReference>
<dbReference type="GO" id="GO:0006412">
    <property type="term" value="P:translation"/>
    <property type="evidence" value="ECO:0007669"/>
    <property type="project" value="InterPro"/>
</dbReference>
<dbReference type="STRING" id="1798539.A2994_00695"/>
<dbReference type="EMBL" id="METE01000002">
    <property type="protein sequence ID" value="OGB85529.1"/>
    <property type="molecule type" value="Genomic_DNA"/>
</dbReference>
<dbReference type="Proteomes" id="UP000179010">
    <property type="component" value="Unassembled WGS sequence"/>
</dbReference>
<dbReference type="Pfam" id="PF00886">
    <property type="entry name" value="Ribosomal_S16"/>
    <property type="match status" value="1"/>
</dbReference>
<dbReference type="InterPro" id="IPR000307">
    <property type="entry name" value="Ribosomal_bS16"/>
</dbReference>
<dbReference type="SUPFAM" id="SSF54565">
    <property type="entry name" value="Ribosomal protein S16"/>
    <property type="match status" value="1"/>
</dbReference>
<feature type="region of interest" description="Disordered" evidence="4">
    <location>
        <begin position="65"/>
        <end position="141"/>
    </location>
</feature>
<evidence type="ECO:0000313" key="6">
    <source>
        <dbReference type="Proteomes" id="UP000179010"/>
    </source>
</evidence>
<evidence type="ECO:0000256" key="1">
    <source>
        <dbReference type="ARBA" id="ARBA00022980"/>
    </source>
</evidence>
<sequence>MYRLLVAEHSKPTDGDFVEIVGHYNPTATDQPLTVNKERVQYWISKGAQPTNSVSKLLNRTGFELPVEQRNRKPKHEPKAVEAPAAAPVAAETPIKESPVVVEETPVAEASAEPAPETGSGEEPKAEEAPASDESDSGKEA</sequence>
<comment type="caution">
    <text evidence="5">The sequence shown here is derived from an EMBL/GenBank/DDBJ whole genome shotgun (WGS) entry which is preliminary data.</text>
</comment>
<dbReference type="AlphaFoldDB" id="A0A1F4PPH8"/>
<evidence type="ECO:0000256" key="3">
    <source>
        <dbReference type="ARBA" id="ARBA00035310"/>
    </source>
</evidence>